<dbReference type="EMBL" id="PJQM01005699">
    <property type="protein sequence ID" value="RCH81032.1"/>
    <property type="molecule type" value="Genomic_DNA"/>
</dbReference>
<feature type="non-terminal residue" evidence="2">
    <location>
        <position position="118"/>
    </location>
</feature>
<evidence type="ECO:0000313" key="2">
    <source>
        <dbReference type="EMBL" id="RCH81032.1"/>
    </source>
</evidence>
<evidence type="ECO:0000259" key="1">
    <source>
        <dbReference type="Pfam" id="PF03795"/>
    </source>
</evidence>
<protein>
    <recommendedName>
        <fullName evidence="1">YCII-related domain-containing protein</fullName>
    </recommendedName>
</protein>
<dbReference type="Proteomes" id="UP000253551">
    <property type="component" value="Unassembled WGS sequence"/>
</dbReference>
<dbReference type="Gene3D" id="3.30.70.1060">
    <property type="entry name" value="Dimeric alpha+beta barrel"/>
    <property type="match status" value="1"/>
</dbReference>
<dbReference type="InterPro" id="IPR051807">
    <property type="entry name" value="Sec-metab_biosynth-assoc"/>
</dbReference>
<gene>
    <name evidence="2" type="ORF">CU098_001511</name>
</gene>
<dbReference type="InterPro" id="IPR011008">
    <property type="entry name" value="Dimeric_a/b-barrel"/>
</dbReference>
<dbReference type="AlphaFoldDB" id="A0A367ITP5"/>
<dbReference type="SUPFAM" id="SSF54909">
    <property type="entry name" value="Dimeric alpha+beta barrel"/>
    <property type="match status" value="1"/>
</dbReference>
<sequence length="118" mass="13432">MSNKLFLNKVTRRLFSSSFVLPDKKQFVVFLKDYKDPECLQRRLGVREKHLSGAITANKNGSLQAGGAILDSHQSGKMKGSVMIMSAESTEEVEQMILQDPYTKAKVWESWEIYPFKS</sequence>
<reference evidence="2 3" key="1">
    <citation type="journal article" date="2018" name="G3 (Bethesda)">
        <title>Phylogenetic and Phylogenomic Definition of Rhizopus Species.</title>
        <authorList>
            <person name="Gryganskyi A.P."/>
            <person name="Golan J."/>
            <person name="Dolatabadi S."/>
            <person name="Mondo S."/>
            <person name="Robb S."/>
            <person name="Idnurm A."/>
            <person name="Muszewska A."/>
            <person name="Steczkiewicz K."/>
            <person name="Masonjones S."/>
            <person name="Liao H.L."/>
            <person name="Gajdeczka M.T."/>
            <person name="Anike F."/>
            <person name="Vuek A."/>
            <person name="Anishchenko I.M."/>
            <person name="Voigt K."/>
            <person name="de Hoog G.S."/>
            <person name="Smith M.E."/>
            <person name="Heitman J."/>
            <person name="Vilgalys R."/>
            <person name="Stajich J.E."/>
        </authorList>
    </citation>
    <scope>NUCLEOTIDE SEQUENCE [LARGE SCALE GENOMIC DNA]</scope>
    <source>
        <strain evidence="2 3">LSU 92-RS-03</strain>
    </source>
</reference>
<proteinExistence type="predicted"/>
<organism evidence="2 3">
    <name type="scientific">Rhizopus stolonifer</name>
    <name type="common">Rhizopus nigricans</name>
    <dbReference type="NCBI Taxonomy" id="4846"/>
    <lineage>
        <taxon>Eukaryota</taxon>
        <taxon>Fungi</taxon>
        <taxon>Fungi incertae sedis</taxon>
        <taxon>Mucoromycota</taxon>
        <taxon>Mucoromycotina</taxon>
        <taxon>Mucoromycetes</taxon>
        <taxon>Mucorales</taxon>
        <taxon>Mucorineae</taxon>
        <taxon>Rhizopodaceae</taxon>
        <taxon>Rhizopus</taxon>
    </lineage>
</organism>
<dbReference type="Pfam" id="PF03795">
    <property type="entry name" value="YCII"/>
    <property type="match status" value="1"/>
</dbReference>
<evidence type="ECO:0000313" key="3">
    <source>
        <dbReference type="Proteomes" id="UP000253551"/>
    </source>
</evidence>
<feature type="domain" description="YCII-related" evidence="1">
    <location>
        <begin position="34"/>
        <end position="117"/>
    </location>
</feature>
<dbReference type="PANTHER" id="PTHR33606">
    <property type="entry name" value="PROTEIN YCII"/>
    <property type="match status" value="1"/>
</dbReference>
<comment type="caution">
    <text evidence="2">The sequence shown here is derived from an EMBL/GenBank/DDBJ whole genome shotgun (WGS) entry which is preliminary data.</text>
</comment>
<keyword evidence="3" id="KW-1185">Reference proteome</keyword>
<dbReference type="InterPro" id="IPR005545">
    <property type="entry name" value="YCII"/>
</dbReference>
<name>A0A367ITP5_RHIST</name>
<dbReference type="PANTHER" id="PTHR33606:SF3">
    <property type="entry name" value="PROTEIN YCII"/>
    <property type="match status" value="1"/>
</dbReference>
<dbReference type="OrthoDB" id="5519740at2759"/>
<accession>A0A367ITP5</accession>